<evidence type="ECO:0000313" key="3">
    <source>
        <dbReference type="Proteomes" id="UP000051682"/>
    </source>
</evidence>
<feature type="transmembrane region" description="Helical" evidence="1">
    <location>
        <begin position="36"/>
        <end position="57"/>
    </location>
</feature>
<keyword evidence="1" id="KW-0812">Transmembrane</keyword>
<accession>A0A0Q3KNZ5</accession>
<dbReference type="Proteomes" id="UP000051682">
    <property type="component" value="Unassembled WGS sequence"/>
</dbReference>
<protein>
    <submittedName>
        <fullName evidence="2">Uncharacterized protein</fullName>
    </submittedName>
</protein>
<gene>
    <name evidence="2" type="ORF">AR438_09550</name>
</gene>
<keyword evidence="3" id="KW-1185">Reference proteome</keyword>
<reference evidence="2 3" key="1">
    <citation type="submission" date="2015-10" db="EMBL/GenBank/DDBJ databases">
        <title>Chryseobacterium aquaticum genome.</title>
        <authorList>
            <person name="Newman J.D."/>
            <person name="Ferguson M.B."/>
            <person name="Miller J.R."/>
        </authorList>
    </citation>
    <scope>NUCLEOTIDE SEQUENCE [LARGE SCALE GENOMIC DNA]</scope>
    <source>
        <strain evidence="2 3">KCTC 12483</strain>
    </source>
</reference>
<dbReference type="STRING" id="452084.AR438_09550"/>
<sequence length="89" mass="10214">MNFLDSFIVISLIAVLNIIVFIIFKKYLYGKENAGMRFVLLNISKDIVWLVISLLVIEKNKANFLFIIICFIVASVTIYTPVIKQINKS</sequence>
<proteinExistence type="predicted"/>
<evidence type="ECO:0000256" key="1">
    <source>
        <dbReference type="SAM" id="Phobius"/>
    </source>
</evidence>
<organism evidence="2 3">
    <name type="scientific">Chryseobacterium aquaticum</name>
    <dbReference type="NCBI Taxonomy" id="452084"/>
    <lineage>
        <taxon>Bacteria</taxon>
        <taxon>Pseudomonadati</taxon>
        <taxon>Bacteroidota</taxon>
        <taxon>Flavobacteriia</taxon>
        <taxon>Flavobacteriales</taxon>
        <taxon>Weeksellaceae</taxon>
        <taxon>Chryseobacterium group</taxon>
        <taxon>Chryseobacterium</taxon>
    </lineage>
</organism>
<keyword evidence="1" id="KW-1133">Transmembrane helix</keyword>
<comment type="caution">
    <text evidence="2">The sequence shown here is derived from an EMBL/GenBank/DDBJ whole genome shotgun (WGS) entry which is preliminary data.</text>
</comment>
<feature type="transmembrane region" description="Helical" evidence="1">
    <location>
        <begin position="63"/>
        <end position="83"/>
    </location>
</feature>
<dbReference type="AlphaFoldDB" id="A0A0Q3KNZ5"/>
<feature type="transmembrane region" description="Helical" evidence="1">
    <location>
        <begin position="6"/>
        <end position="24"/>
    </location>
</feature>
<dbReference type="EMBL" id="LLYZ01000005">
    <property type="protein sequence ID" value="KQK25828.1"/>
    <property type="molecule type" value="Genomic_DNA"/>
</dbReference>
<evidence type="ECO:0000313" key="2">
    <source>
        <dbReference type="EMBL" id="KQK25828.1"/>
    </source>
</evidence>
<keyword evidence="1" id="KW-0472">Membrane</keyword>
<name>A0A0Q3KNZ5_9FLAO</name>